<protein>
    <submittedName>
        <fullName evidence="1">Uncharacterized protein</fullName>
    </submittedName>
</protein>
<name>A0ABX9BJD5_9BACL</name>
<organism evidence="1 2">
    <name type="scientific">Paenibacillus pabuli</name>
    <dbReference type="NCBI Taxonomy" id="1472"/>
    <lineage>
        <taxon>Bacteria</taxon>
        <taxon>Bacillati</taxon>
        <taxon>Bacillota</taxon>
        <taxon>Bacilli</taxon>
        <taxon>Bacillales</taxon>
        <taxon>Paenibacillaceae</taxon>
        <taxon>Paenibacillus</taxon>
    </lineage>
</organism>
<accession>A0ABX9BJD5</accession>
<proteinExistence type="predicted"/>
<dbReference type="RefSeq" id="WP_111620153.1">
    <property type="nucleotide sequence ID" value="NZ_QLLI01000007.1"/>
</dbReference>
<reference evidence="1 2" key="1">
    <citation type="submission" date="2018-06" db="EMBL/GenBank/DDBJ databases">
        <title>Freshwater and sediment microbial communities from various areas in North America, analyzing microbe dynamics in response to fracking.</title>
        <authorList>
            <person name="Lamendella R."/>
        </authorList>
    </citation>
    <scope>NUCLEOTIDE SEQUENCE [LARGE SCALE GENOMIC DNA]</scope>
    <source>
        <strain evidence="1 2">NG-13</strain>
    </source>
</reference>
<dbReference type="Proteomes" id="UP000248827">
    <property type="component" value="Unassembled WGS sequence"/>
</dbReference>
<gene>
    <name evidence="1" type="ORF">DET54_107194</name>
</gene>
<sequence>MNRQTQARKVLYEKYMEQLIHERMNMLGRLFLEMSAFEILEGTQEMDVIFGDSGEDSPMA</sequence>
<comment type="caution">
    <text evidence="1">The sequence shown here is derived from an EMBL/GenBank/DDBJ whole genome shotgun (WGS) entry which is preliminary data.</text>
</comment>
<keyword evidence="2" id="KW-1185">Reference proteome</keyword>
<dbReference type="EMBL" id="QLLI01000007">
    <property type="protein sequence ID" value="RAI94657.1"/>
    <property type="molecule type" value="Genomic_DNA"/>
</dbReference>
<evidence type="ECO:0000313" key="1">
    <source>
        <dbReference type="EMBL" id="RAI94657.1"/>
    </source>
</evidence>
<evidence type="ECO:0000313" key="2">
    <source>
        <dbReference type="Proteomes" id="UP000248827"/>
    </source>
</evidence>